<keyword evidence="1" id="KW-0805">Transcription regulation</keyword>
<dbReference type="SUPFAM" id="SSF48008">
    <property type="entry name" value="GntR ligand-binding domain-like"/>
    <property type="match status" value="1"/>
</dbReference>
<dbReference type="GO" id="GO:0003700">
    <property type="term" value="F:DNA-binding transcription factor activity"/>
    <property type="evidence" value="ECO:0007669"/>
    <property type="project" value="InterPro"/>
</dbReference>
<dbReference type="Proteomes" id="UP000549616">
    <property type="component" value="Unassembled WGS sequence"/>
</dbReference>
<dbReference type="Pfam" id="PF00392">
    <property type="entry name" value="GntR"/>
    <property type="match status" value="1"/>
</dbReference>
<feature type="domain" description="HTH gntR-type" evidence="4">
    <location>
        <begin position="6"/>
        <end position="73"/>
    </location>
</feature>
<dbReference type="InterPro" id="IPR008920">
    <property type="entry name" value="TF_FadR/GntR_C"/>
</dbReference>
<evidence type="ECO:0000313" key="6">
    <source>
        <dbReference type="Proteomes" id="UP000549616"/>
    </source>
</evidence>
<dbReference type="PANTHER" id="PTHR43537:SF20">
    <property type="entry name" value="HTH-TYPE TRANSCRIPTIONAL REPRESSOR GLAR"/>
    <property type="match status" value="1"/>
</dbReference>
<keyword evidence="2 5" id="KW-0238">DNA-binding</keyword>
<keyword evidence="3" id="KW-0804">Transcription</keyword>
<dbReference type="InterPro" id="IPR036390">
    <property type="entry name" value="WH_DNA-bd_sf"/>
</dbReference>
<evidence type="ECO:0000256" key="2">
    <source>
        <dbReference type="ARBA" id="ARBA00023125"/>
    </source>
</evidence>
<dbReference type="PANTHER" id="PTHR43537">
    <property type="entry name" value="TRANSCRIPTIONAL REGULATOR, GNTR FAMILY"/>
    <property type="match status" value="1"/>
</dbReference>
<dbReference type="Gene3D" id="1.20.120.530">
    <property type="entry name" value="GntR ligand-binding domain-like"/>
    <property type="match status" value="1"/>
</dbReference>
<dbReference type="GO" id="GO:0003677">
    <property type="term" value="F:DNA binding"/>
    <property type="evidence" value="ECO:0007669"/>
    <property type="project" value="UniProtKB-KW"/>
</dbReference>
<dbReference type="Pfam" id="PF07729">
    <property type="entry name" value="FCD"/>
    <property type="match status" value="1"/>
</dbReference>
<protein>
    <submittedName>
        <fullName evidence="5">DNA-binding GntR family transcriptional regulator</fullName>
    </submittedName>
</protein>
<dbReference type="EMBL" id="JACCFK010000001">
    <property type="protein sequence ID" value="NYI91598.1"/>
    <property type="molecule type" value="Genomic_DNA"/>
</dbReference>
<comment type="caution">
    <text evidence="5">The sequence shown here is derived from an EMBL/GenBank/DDBJ whole genome shotgun (WGS) entry which is preliminary data.</text>
</comment>
<dbReference type="RefSeq" id="WP_179775467.1">
    <property type="nucleotide sequence ID" value="NZ_JACCFK010000001.1"/>
</dbReference>
<accession>A0A853B8F8</accession>
<dbReference type="InterPro" id="IPR000524">
    <property type="entry name" value="Tscrpt_reg_HTH_GntR"/>
</dbReference>
<evidence type="ECO:0000313" key="5">
    <source>
        <dbReference type="EMBL" id="NYI91598.1"/>
    </source>
</evidence>
<gene>
    <name evidence="5" type="ORF">HNR02_004921</name>
</gene>
<dbReference type="InterPro" id="IPR011711">
    <property type="entry name" value="GntR_C"/>
</dbReference>
<proteinExistence type="predicted"/>
<dbReference type="InterPro" id="IPR036388">
    <property type="entry name" value="WH-like_DNA-bd_sf"/>
</dbReference>
<sequence length="231" mass="25251">MNGTASTRADAVFRVLRHDILRGRFEPGQKLRLAELQSRYDVSSGVLREVLPRLAEQGLATATAQQGYRVVTVSESGLRDLTDARVALEPLVARMATERGDVEYEGAVLAAHHALARAPLTGEDGDVSEDWISRHETFHHTVLQGCGNSHLLDAAERLRRISAVYRYWSAGETERVHRDLAAEHRAICEAAVARDGEAVATLLAEHIELTTRLLLQSTGRRTAGAEQATAG</sequence>
<organism evidence="5 6">
    <name type="scientific">Amycolatopsis endophytica</name>
    <dbReference type="NCBI Taxonomy" id="860233"/>
    <lineage>
        <taxon>Bacteria</taxon>
        <taxon>Bacillati</taxon>
        <taxon>Actinomycetota</taxon>
        <taxon>Actinomycetes</taxon>
        <taxon>Pseudonocardiales</taxon>
        <taxon>Pseudonocardiaceae</taxon>
        <taxon>Amycolatopsis</taxon>
    </lineage>
</organism>
<keyword evidence="6" id="KW-1185">Reference proteome</keyword>
<evidence type="ECO:0000256" key="3">
    <source>
        <dbReference type="ARBA" id="ARBA00023163"/>
    </source>
</evidence>
<reference evidence="5 6" key="1">
    <citation type="submission" date="2020-07" db="EMBL/GenBank/DDBJ databases">
        <title>Sequencing the genomes of 1000 actinobacteria strains.</title>
        <authorList>
            <person name="Klenk H.-P."/>
        </authorList>
    </citation>
    <scope>NUCLEOTIDE SEQUENCE [LARGE SCALE GENOMIC DNA]</scope>
    <source>
        <strain evidence="5 6">DSM 104006</strain>
    </source>
</reference>
<dbReference type="SMART" id="SM00895">
    <property type="entry name" value="FCD"/>
    <property type="match status" value="1"/>
</dbReference>
<dbReference type="Gene3D" id="1.10.10.10">
    <property type="entry name" value="Winged helix-like DNA-binding domain superfamily/Winged helix DNA-binding domain"/>
    <property type="match status" value="1"/>
</dbReference>
<dbReference type="SMART" id="SM00345">
    <property type="entry name" value="HTH_GNTR"/>
    <property type="match status" value="1"/>
</dbReference>
<dbReference type="PROSITE" id="PS50949">
    <property type="entry name" value="HTH_GNTR"/>
    <property type="match status" value="1"/>
</dbReference>
<name>A0A853B8F8_9PSEU</name>
<dbReference type="SUPFAM" id="SSF46785">
    <property type="entry name" value="Winged helix' DNA-binding domain"/>
    <property type="match status" value="1"/>
</dbReference>
<evidence type="ECO:0000259" key="4">
    <source>
        <dbReference type="PROSITE" id="PS50949"/>
    </source>
</evidence>
<evidence type="ECO:0000256" key="1">
    <source>
        <dbReference type="ARBA" id="ARBA00023015"/>
    </source>
</evidence>
<dbReference type="AlphaFoldDB" id="A0A853B8F8"/>